<dbReference type="EMBL" id="BOMQ01000008">
    <property type="protein sequence ID" value="GIE46857.1"/>
    <property type="molecule type" value="Genomic_DNA"/>
</dbReference>
<evidence type="ECO:0000313" key="2">
    <source>
        <dbReference type="EMBL" id="GIE46857.1"/>
    </source>
</evidence>
<dbReference type="PROSITE" id="PS51186">
    <property type="entry name" value="GNAT"/>
    <property type="match status" value="1"/>
</dbReference>
<dbReference type="Proteomes" id="UP000647172">
    <property type="component" value="Unassembled WGS sequence"/>
</dbReference>
<organism evidence="2 3">
    <name type="scientific">Actinoplanes nipponensis</name>
    <dbReference type="NCBI Taxonomy" id="135950"/>
    <lineage>
        <taxon>Bacteria</taxon>
        <taxon>Bacillati</taxon>
        <taxon>Actinomycetota</taxon>
        <taxon>Actinomycetes</taxon>
        <taxon>Micromonosporales</taxon>
        <taxon>Micromonosporaceae</taxon>
        <taxon>Actinoplanes</taxon>
    </lineage>
</organism>
<protein>
    <submittedName>
        <fullName evidence="2">N-acetyltransferase GCN5</fullName>
    </submittedName>
</protein>
<dbReference type="SUPFAM" id="SSF55729">
    <property type="entry name" value="Acyl-CoA N-acyltransferases (Nat)"/>
    <property type="match status" value="1"/>
</dbReference>
<dbReference type="GO" id="GO:0016747">
    <property type="term" value="F:acyltransferase activity, transferring groups other than amino-acyl groups"/>
    <property type="evidence" value="ECO:0007669"/>
    <property type="project" value="InterPro"/>
</dbReference>
<dbReference type="InterPro" id="IPR000182">
    <property type="entry name" value="GNAT_dom"/>
</dbReference>
<comment type="caution">
    <text evidence="2">The sequence shown here is derived from an EMBL/GenBank/DDBJ whole genome shotgun (WGS) entry which is preliminary data.</text>
</comment>
<dbReference type="Pfam" id="PF00583">
    <property type="entry name" value="Acetyltransf_1"/>
    <property type="match status" value="1"/>
</dbReference>
<gene>
    <name evidence="2" type="ORF">Ani05nite_03910</name>
</gene>
<name>A0A919JDD9_9ACTN</name>
<sequence>MDVTGFQVRALDASTWPDFARLVESQNGVWGGCWCMAFHEEGVGRGRTAAQNRAAKQERVDQGRAHAALVYDGPDCVGWCQFGPTAELPRIKHGRAYRAGLGDLPDWRITCFYVHKGHRRRGVAAAALAGALREIARLGGGTVESYPEDAQGRTPSSSFLHNGTAAMFESQGFRRARQLGKHHWVLSRTVAPAGQPET</sequence>
<proteinExistence type="predicted"/>
<dbReference type="AlphaFoldDB" id="A0A919JDD9"/>
<reference evidence="2" key="1">
    <citation type="submission" date="2021-01" db="EMBL/GenBank/DDBJ databases">
        <title>Whole genome shotgun sequence of Actinoplanes nipponensis NBRC 14063.</title>
        <authorList>
            <person name="Komaki H."/>
            <person name="Tamura T."/>
        </authorList>
    </citation>
    <scope>NUCLEOTIDE SEQUENCE</scope>
    <source>
        <strain evidence="2">NBRC 14063</strain>
    </source>
</reference>
<evidence type="ECO:0000259" key="1">
    <source>
        <dbReference type="PROSITE" id="PS51186"/>
    </source>
</evidence>
<dbReference type="InterPro" id="IPR016181">
    <property type="entry name" value="Acyl_CoA_acyltransferase"/>
</dbReference>
<dbReference type="Gene3D" id="3.40.630.30">
    <property type="match status" value="1"/>
</dbReference>
<feature type="domain" description="N-acetyltransferase" evidence="1">
    <location>
        <begin position="6"/>
        <end position="191"/>
    </location>
</feature>
<keyword evidence="3" id="KW-1185">Reference proteome</keyword>
<evidence type="ECO:0000313" key="3">
    <source>
        <dbReference type="Proteomes" id="UP000647172"/>
    </source>
</evidence>
<accession>A0A919JDD9</accession>